<dbReference type="KEGG" id="rht:NT26_0365"/>
<evidence type="ECO:0000313" key="1">
    <source>
        <dbReference type="EMBL" id="CCF18089.1"/>
    </source>
</evidence>
<gene>
    <name evidence="1" type="ORF">NT26_0365</name>
</gene>
<dbReference type="Proteomes" id="UP000010792">
    <property type="component" value="Chromosome"/>
</dbReference>
<keyword evidence="2" id="KW-1185">Reference proteome</keyword>
<accession>L0NB40</accession>
<dbReference type="EMBL" id="FO082820">
    <property type="protein sequence ID" value="CCF18089.1"/>
    <property type="molecule type" value="Genomic_DNA"/>
</dbReference>
<evidence type="ECO:0000313" key="2">
    <source>
        <dbReference type="Proteomes" id="UP000010792"/>
    </source>
</evidence>
<reference evidence="1 2" key="1">
    <citation type="journal article" date="2013" name="Genome Biol. Evol.">
        <title>Life in an arsenic-containing gold mine: genome and physiology of the autotrophic arsenite-oxidizing bacterium rhizobium sp. NT-26.</title>
        <authorList>
            <person name="Andres J."/>
            <person name="Arsene-Ploetze F."/>
            <person name="Barbe V."/>
            <person name="Brochier-Armanet C."/>
            <person name="Cleiss-Arnold J."/>
            <person name="Coppee J.Y."/>
            <person name="Dillies M.A."/>
            <person name="Geist"/>
            <person name="L"/>
            <person name="Joublin A."/>
            <person name="Koechler S."/>
            <person name="Lassalle F."/>
            <person name="Marchal M."/>
            <person name="Medigue C."/>
            <person name="Muller D."/>
            <person name="Nesme X."/>
            <person name="Plewniak F."/>
            <person name="Proux C."/>
            <person name="Ramirez-Bahena M.H."/>
            <person name="Schenowitz C."/>
            <person name="Sismeiro O."/>
            <person name="Vallenet D."/>
            <person name="Santini J.M."/>
            <person name="Bertin P.N."/>
        </authorList>
    </citation>
    <scope>NUCLEOTIDE SEQUENCE [LARGE SCALE GENOMIC DNA]</scope>
    <source>
        <strain evidence="1 2">NT-26</strain>
    </source>
</reference>
<dbReference type="AlphaFoldDB" id="L0NB40"/>
<proteinExistence type="predicted"/>
<organism evidence="1 2">
    <name type="scientific">Pseudorhizobium banfieldiae</name>
    <dbReference type="NCBI Taxonomy" id="1125847"/>
    <lineage>
        <taxon>Bacteria</taxon>
        <taxon>Pseudomonadati</taxon>
        <taxon>Pseudomonadota</taxon>
        <taxon>Alphaproteobacteria</taxon>
        <taxon>Hyphomicrobiales</taxon>
        <taxon>Rhizobiaceae</taxon>
        <taxon>Rhizobium/Agrobacterium group</taxon>
        <taxon>Pseudorhizobium</taxon>
    </lineage>
</organism>
<sequence>MEVAAEQIALAAGAIRQ</sequence>
<protein>
    <submittedName>
        <fullName evidence="1">Uncharacterized protein</fullName>
    </submittedName>
</protein>
<name>L0NB40_9HYPH</name>